<keyword evidence="5" id="KW-1185">Reference proteome</keyword>
<evidence type="ECO:0000256" key="1">
    <source>
        <dbReference type="SAM" id="MobiDB-lite"/>
    </source>
</evidence>
<feature type="region of interest" description="Disordered" evidence="1">
    <location>
        <begin position="41"/>
        <end position="63"/>
    </location>
</feature>
<keyword evidence="2" id="KW-0472">Membrane</keyword>
<organism evidence="4 5">
    <name type="scientific">Marinicrinis lubricantis</name>
    <dbReference type="NCBI Taxonomy" id="2086470"/>
    <lineage>
        <taxon>Bacteria</taxon>
        <taxon>Bacillati</taxon>
        <taxon>Bacillota</taxon>
        <taxon>Bacilli</taxon>
        <taxon>Bacillales</taxon>
        <taxon>Paenibacillaceae</taxon>
    </lineage>
</organism>
<protein>
    <submittedName>
        <fullName evidence="4">Zinc-ribbon domain-containing protein</fullName>
    </submittedName>
</protein>
<feature type="transmembrane region" description="Helical" evidence="2">
    <location>
        <begin position="118"/>
        <end position="136"/>
    </location>
</feature>
<proteinExistence type="predicted"/>
<accession>A0ABW1IKU1</accession>
<sequence>MNCPTCSEKLTNEARFCPNCGARLPETVETAEIGNAEVQRTEPNIQQAAESVNEGKTIDPNPAEREPVMEEAIPPIGTEKVEYIEQAAETAEVKETEMKMTVAAEEPAQVRFFSLPTLIYFTLSVLLILFTCAEVWSS</sequence>
<reference evidence="5" key="1">
    <citation type="journal article" date="2019" name="Int. J. Syst. Evol. Microbiol.">
        <title>The Global Catalogue of Microorganisms (GCM) 10K type strain sequencing project: providing services to taxonomists for standard genome sequencing and annotation.</title>
        <authorList>
            <consortium name="The Broad Institute Genomics Platform"/>
            <consortium name="The Broad Institute Genome Sequencing Center for Infectious Disease"/>
            <person name="Wu L."/>
            <person name="Ma J."/>
        </authorList>
    </citation>
    <scope>NUCLEOTIDE SEQUENCE [LARGE SCALE GENOMIC DNA]</scope>
    <source>
        <strain evidence="5">CCM 8749</strain>
    </source>
</reference>
<keyword evidence="2" id="KW-1133">Transmembrane helix</keyword>
<comment type="caution">
    <text evidence="4">The sequence shown here is derived from an EMBL/GenBank/DDBJ whole genome shotgun (WGS) entry which is preliminary data.</text>
</comment>
<dbReference type="InterPro" id="IPR026870">
    <property type="entry name" value="Zinc_ribbon_dom"/>
</dbReference>
<dbReference type="Proteomes" id="UP001596250">
    <property type="component" value="Unassembled WGS sequence"/>
</dbReference>
<dbReference type="RefSeq" id="WP_379892755.1">
    <property type="nucleotide sequence ID" value="NZ_CBCSCT010000012.1"/>
</dbReference>
<feature type="compositionally biased region" description="Polar residues" evidence="1">
    <location>
        <begin position="41"/>
        <end position="50"/>
    </location>
</feature>
<evidence type="ECO:0000313" key="5">
    <source>
        <dbReference type="Proteomes" id="UP001596250"/>
    </source>
</evidence>
<gene>
    <name evidence="4" type="ORF">ACFPXP_04440</name>
</gene>
<dbReference type="Pfam" id="PF13240">
    <property type="entry name" value="Zn_Ribbon_1"/>
    <property type="match status" value="1"/>
</dbReference>
<dbReference type="EMBL" id="JBHSQV010000029">
    <property type="protein sequence ID" value="MFC5985679.1"/>
    <property type="molecule type" value="Genomic_DNA"/>
</dbReference>
<evidence type="ECO:0000313" key="4">
    <source>
        <dbReference type="EMBL" id="MFC5985679.1"/>
    </source>
</evidence>
<keyword evidence="2" id="KW-0812">Transmembrane</keyword>
<name>A0ABW1IKU1_9BACL</name>
<feature type="domain" description="Zinc-ribbon" evidence="3">
    <location>
        <begin position="3"/>
        <end position="24"/>
    </location>
</feature>
<evidence type="ECO:0000259" key="3">
    <source>
        <dbReference type="Pfam" id="PF13240"/>
    </source>
</evidence>
<evidence type="ECO:0000256" key="2">
    <source>
        <dbReference type="SAM" id="Phobius"/>
    </source>
</evidence>